<dbReference type="PANTHER" id="PTHR39420">
    <property type="match status" value="1"/>
</dbReference>
<reference evidence="2" key="1">
    <citation type="submission" date="2020-05" db="EMBL/GenBank/DDBJ databases">
        <authorList>
            <person name="Chiriac C."/>
            <person name="Salcher M."/>
            <person name="Ghai R."/>
            <person name="Kavagutti S V."/>
        </authorList>
    </citation>
    <scope>NUCLEOTIDE SEQUENCE</scope>
</reference>
<dbReference type="PANTHER" id="PTHR39420:SF2">
    <property type="entry name" value="HYDROLASE"/>
    <property type="match status" value="1"/>
</dbReference>
<gene>
    <name evidence="2" type="ORF">UFOPK3874_00104</name>
</gene>
<evidence type="ECO:0000313" key="2">
    <source>
        <dbReference type="EMBL" id="CAB4953726.1"/>
    </source>
</evidence>
<evidence type="ECO:0000256" key="1">
    <source>
        <dbReference type="SAM" id="MobiDB-lite"/>
    </source>
</evidence>
<name>A0A6J7KD24_9ZZZZ</name>
<dbReference type="NCBIfam" id="TIGR03624">
    <property type="entry name" value="putative hydrolase"/>
    <property type="match status" value="1"/>
</dbReference>
<feature type="region of interest" description="Disordered" evidence="1">
    <location>
        <begin position="1"/>
        <end position="37"/>
    </location>
</feature>
<dbReference type="AlphaFoldDB" id="A0A6J7KD24"/>
<dbReference type="InterPro" id="IPR018766">
    <property type="entry name" value="Zinicin_2"/>
</dbReference>
<dbReference type="Gene3D" id="1.20.150.30">
    <property type="entry name" value="Zincin-like metallopeptidase, N-terminal domain"/>
    <property type="match status" value="1"/>
</dbReference>
<sequence>MASKFGFGPEDSDEENPDKSENPAHSNNPGEPFGFSAPDMQALMAQFESMGINPQTIFSQMSQVSGILGFNPLTGKANSSGSLVPLETIREIGRQFIAAQSQLPVGTVDLTQSAAALDLADLWLNDATIFPALTRHPSAAWSRREWLEASVEGWQKLVEPLANGMAAALTSIVEQSNGVDEVDPTQSEANSALGSLPSMLPILRSVMGTLFATQLGNSVGALALSVTGSNDVALPLFKSFNAHLIPQNAIGWGEGLDIPEDEIRIFLALRESAAARLFAHTPWLSEYIYDAVSSYASGIRIDIQTMQEQAESAMNTGELDLNNPQSIQIAINQGLFTPEATPKQEAALARLEIALALIEGWIDQLTTQAAGERLPSYAALSETLRRRRATSAPTQQLFSSLFGLEVSPRKSRECAKFWSDVKAIGGMELCDGRWEDPALLPNTDEVSDAKKFLESTTVPDDLSGLI</sequence>
<proteinExistence type="predicted"/>
<dbReference type="Pfam" id="PF10103">
    <property type="entry name" value="Zincin_2"/>
    <property type="match status" value="1"/>
</dbReference>
<accession>A0A6J7KD24</accession>
<dbReference type="SUPFAM" id="SSF55486">
    <property type="entry name" value="Metalloproteases ('zincins'), catalytic domain"/>
    <property type="match status" value="1"/>
</dbReference>
<organism evidence="2">
    <name type="scientific">freshwater metagenome</name>
    <dbReference type="NCBI Taxonomy" id="449393"/>
    <lineage>
        <taxon>unclassified sequences</taxon>
        <taxon>metagenomes</taxon>
        <taxon>ecological metagenomes</taxon>
    </lineage>
</organism>
<dbReference type="InterPro" id="IPR042271">
    <property type="entry name" value="Zinicin_2_N"/>
</dbReference>
<protein>
    <submittedName>
        <fullName evidence="2">Unannotated protein</fullName>
    </submittedName>
</protein>
<dbReference type="EMBL" id="CAFBNS010000008">
    <property type="protein sequence ID" value="CAB4953726.1"/>
    <property type="molecule type" value="Genomic_DNA"/>
</dbReference>